<accession>A0A421DJ76</accession>
<dbReference type="Proteomes" id="UP000285648">
    <property type="component" value="Unassembled WGS sequence"/>
</dbReference>
<organism evidence="1 2">
    <name type="scientific">Brenneria alni</name>
    <dbReference type="NCBI Taxonomy" id="71656"/>
    <lineage>
        <taxon>Bacteria</taxon>
        <taxon>Pseudomonadati</taxon>
        <taxon>Pseudomonadota</taxon>
        <taxon>Gammaproteobacteria</taxon>
        <taxon>Enterobacterales</taxon>
        <taxon>Pectobacteriaceae</taxon>
        <taxon>Brenneria</taxon>
    </lineage>
</organism>
<name>A0A421DJ76_9GAMM</name>
<protein>
    <submittedName>
        <fullName evidence="1">Uncharacterized protein</fullName>
    </submittedName>
</protein>
<reference evidence="1 2" key="1">
    <citation type="submission" date="2016-09" db="EMBL/GenBank/DDBJ databases">
        <authorList>
            <person name="Doonan J."/>
            <person name="Pachebat J.A."/>
            <person name="Golyshin P.N."/>
            <person name="Denman S."/>
            <person name="Mcdonald J.E."/>
        </authorList>
    </citation>
    <scope>NUCLEOTIDE SEQUENCE [LARGE SCALE GENOMIC DNA]</scope>
    <source>
        <strain evidence="1 2">NCPPB 3934</strain>
    </source>
</reference>
<gene>
    <name evidence="1" type="ORF">BIY29_18985</name>
</gene>
<comment type="caution">
    <text evidence="1">The sequence shown here is derived from an EMBL/GenBank/DDBJ whole genome shotgun (WGS) entry which is preliminary data.</text>
</comment>
<dbReference type="EMBL" id="MJLZ01000090">
    <property type="protein sequence ID" value="RLM17721.1"/>
    <property type="molecule type" value="Genomic_DNA"/>
</dbReference>
<sequence>MIFTSFMGAIMLMGTLKETLIFVQDGHAGLHRYEIYKSDLKGGYFAVIYFQKTVFFNDAVTPKNCTNCLKAGSGLVQRPRNRSEQDSFPRRLSAELQPAEVLL</sequence>
<evidence type="ECO:0000313" key="2">
    <source>
        <dbReference type="Proteomes" id="UP000285648"/>
    </source>
</evidence>
<evidence type="ECO:0000313" key="1">
    <source>
        <dbReference type="EMBL" id="RLM17721.1"/>
    </source>
</evidence>
<dbReference type="AlphaFoldDB" id="A0A421DJ76"/>
<proteinExistence type="predicted"/>
<keyword evidence="2" id="KW-1185">Reference proteome</keyword>